<sequence length="182" mass="19474">MDYTTRVATAGDAERLRVVMDASISGLQKGFLTDEQIESSRAIMGIDNQLIADGTYYVVEHDGVIAGCGGWSRRATLYGGDSTPGRDPHLLDPAVDAARVRAMYTNPAFARQGVGWLILTLCESAAAEEGFTRLELMGTMSGQPLYTAYGFVPVEAVEDDRGGAPVPLVKMEKQVGSASLPR</sequence>
<dbReference type="CDD" id="cd04301">
    <property type="entry name" value="NAT_SF"/>
    <property type="match status" value="1"/>
</dbReference>
<evidence type="ECO:0000259" key="3">
    <source>
        <dbReference type="PROSITE" id="PS51186"/>
    </source>
</evidence>
<dbReference type="GO" id="GO:0016747">
    <property type="term" value="F:acyltransferase activity, transferring groups other than amino-acyl groups"/>
    <property type="evidence" value="ECO:0007669"/>
    <property type="project" value="InterPro"/>
</dbReference>
<evidence type="ECO:0000313" key="4">
    <source>
        <dbReference type="EMBL" id="MBF4766197.1"/>
    </source>
</evidence>
<keyword evidence="1" id="KW-0808">Transferase</keyword>
<reference evidence="4" key="1">
    <citation type="submission" date="2020-11" db="EMBL/GenBank/DDBJ databases">
        <title>Nocardioides cynanchi sp. nov., isolated from soil of rhizosphere of Cynanchum wilfordii.</title>
        <authorList>
            <person name="Lee J.-S."/>
            <person name="Suh M.K."/>
            <person name="Kim J.-S."/>
        </authorList>
    </citation>
    <scope>NUCLEOTIDE SEQUENCE</scope>
    <source>
        <strain evidence="4">KCTC 19276</strain>
    </source>
</reference>
<dbReference type="InterPro" id="IPR016181">
    <property type="entry name" value="Acyl_CoA_acyltransferase"/>
</dbReference>
<comment type="caution">
    <text evidence="4">The sequence shown here is derived from an EMBL/GenBank/DDBJ whole genome shotgun (WGS) entry which is preliminary data.</text>
</comment>
<dbReference type="InterPro" id="IPR050832">
    <property type="entry name" value="Bact_Acetyltransf"/>
</dbReference>
<accession>A0A930YGM8</accession>
<dbReference type="AlphaFoldDB" id="A0A930YGM8"/>
<evidence type="ECO:0000256" key="2">
    <source>
        <dbReference type="ARBA" id="ARBA00023315"/>
    </source>
</evidence>
<protein>
    <submittedName>
        <fullName evidence="4">GNAT family N-acetyltransferase</fullName>
    </submittedName>
</protein>
<dbReference type="SUPFAM" id="SSF55729">
    <property type="entry name" value="Acyl-CoA N-acyltransferases (Nat)"/>
    <property type="match status" value="1"/>
</dbReference>
<dbReference type="Pfam" id="PF00583">
    <property type="entry name" value="Acetyltransf_1"/>
    <property type="match status" value="1"/>
</dbReference>
<proteinExistence type="predicted"/>
<dbReference type="EMBL" id="JADKPO010000001">
    <property type="protein sequence ID" value="MBF4766197.1"/>
    <property type="molecule type" value="Genomic_DNA"/>
</dbReference>
<name>A0A930YGM8_9ACTN</name>
<dbReference type="RefSeq" id="WP_194694357.1">
    <property type="nucleotide sequence ID" value="NZ_JADKPO010000001.1"/>
</dbReference>
<keyword evidence="5" id="KW-1185">Reference proteome</keyword>
<feature type="domain" description="N-acetyltransferase" evidence="3">
    <location>
        <begin position="3"/>
        <end position="176"/>
    </location>
</feature>
<dbReference type="PROSITE" id="PS51186">
    <property type="entry name" value="GNAT"/>
    <property type="match status" value="1"/>
</dbReference>
<dbReference type="PANTHER" id="PTHR43877">
    <property type="entry name" value="AMINOALKYLPHOSPHONATE N-ACETYLTRANSFERASE-RELATED-RELATED"/>
    <property type="match status" value="1"/>
</dbReference>
<keyword evidence="2" id="KW-0012">Acyltransferase</keyword>
<evidence type="ECO:0000313" key="5">
    <source>
        <dbReference type="Proteomes" id="UP000660668"/>
    </source>
</evidence>
<dbReference type="InterPro" id="IPR000182">
    <property type="entry name" value="GNAT_dom"/>
</dbReference>
<dbReference type="Proteomes" id="UP000660668">
    <property type="component" value="Unassembled WGS sequence"/>
</dbReference>
<dbReference type="PANTHER" id="PTHR43877:SF1">
    <property type="entry name" value="ACETYLTRANSFERASE"/>
    <property type="match status" value="1"/>
</dbReference>
<organism evidence="4 5">
    <name type="scientific">Nocardioides agariphilus</name>
    <dbReference type="NCBI Taxonomy" id="433664"/>
    <lineage>
        <taxon>Bacteria</taxon>
        <taxon>Bacillati</taxon>
        <taxon>Actinomycetota</taxon>
        <taxon>Actinomycetes</taxon>
        <taxon>Propionibacteriales</taxon>
        <taxon>Nocardioidaceae</taxon>
        <taxon>Nocardioides</taxon>
    </lineage>
</organism>
<gene>
    <name evidence="4" type="ORF">ISU10_00265</name>
</gene>
<dbReference type="Gene3D" id="3.40.630.30">
    <property type="match status" value="1"/>
</dbReference>
<evidence type="ECO:0000256" key="1">
    <source>
        <dbReference type="ARBA" id="ARBA00022679"/>
    </source>
</evidence>